<dbReference type="Pfam" id="PF06273">
    <property type="entry name" value="eIF-4B"/>
    <property type="match status" value="1"/>
</dbReference>
<feature type="region of interest" description="Disordered" evidence="1">
    <location>
        <begin position="1"/>
        <end position="62"/>
    </location>
</feature>
<reference evidence="2 3" key="1">
    <citation type="journal article" date="2018" name="PLoS Genet.">
        <title>Population sequencing reveals clonal diversity and ancestral inbreeding in the grapevine cultivar Chardonnay.</title>
        <authorList>
            <person name="Roach M.J."/>
            <person name="Johnson D.L."/>
            <person name="Bohlmann J."/>
            <person name="van Vuuren H.J."/>
            <person name="Jones S.J."/>
            <person name="Pretorius I.S."/>
            <person name="Schmidt S.A."/>
            <person name="Borneman A.R."/>
        </authorList>
    </citation>
    <scope>NUCLEOTIDE SEQUENCE [LARGE SCALE GENOMIC DNA]</scope>
    <source>
        <strain evidence="3">cv. Chardonnay</strain>
        <tissue evidence="2">Leaf</tissue>
    </source>
</reference>
<dbReference type="GO" id="GO:0003743">
    <property type="term" value="F:translation initiation factor activity"/>
    <property type="evidence" value="ECO:0007669"/>
    <property type="project" value="InterPro"/>
</dbReference>
<name>A0A438E6S9_VITVI</name>
<dbReference type="InterPro" id="IPR010433">
    <property type="entry name" value="EIF-4B_pln"/>
</dbReference>
<evidence type="ECO:0000256" key="1">
    <source>
        <dbReference type="SAM" id="MobiDB-lite"/>
    </source>
</evidence>
<accession>A0A438E6S9</accession>
<proteinExistence type="predicted"/>
<protein>
    <submittedName>
        <fullName evidence="2">Uncharacterized protein</fullName>
    </submittedName>
</protein>
<organism evidence="2 3">
    <name type="scientific">Vitis vinifera</name>
    <name type="common">Grape</name>
    <dbReference type="NCBI Taxonomy" id="29760"/>
    <lineage>
        <taxon>Eukaryota</taxon>
        <taxon>Viridiplantae</taxon>
        <taxon>Streptophyta</taxon>
        <taxon>Embryophyta</taxon>
        <taxon>Tracheophyta</taxon>
        <taxon>Spermatophyta</taxon>
        <taxon>Magnoliopsida</taxon>
        <taxon>eudicotyledons</taxon>
        <taxon>Gunneridae</taxon>
        <taxon>Pentapetalae</taxon>
        <taxon>rosids</taxon>
        <taxon>Vitales</taxon>
        <taxon>Vitaceae</taxon>
        <taxon>Viteae</taxon>
        <taxon>Vitis</taxon>
    </lineage>
</organism>
<evidence type="ECO:0000313" key="2">
    <source>
        <dbReference type="EMBL" id="RVW43334.1"/>
    </source>
</evidence>
<dbReference type="EMBL" id="QGNW01001381">
    <property type="protein sequence ID" value="RVW43334.1"/>
    <property type="molecule type" value="Genomic_DNA"/>
</dbReference>
<dbReference type="Proteomes" id="UP000288805">
    <property type="component" value="Unassembled WGS sequence"/>
</dbReference>
<gene>
    <name evidence="2" type="ORF">CK203_070263</name>
</gene>
<dbReference type="AlphaFoldDB" id="A0A438E6S9"/>
<comment type="caution">
    <text evidence="2">The sequence shown here is derived from an EMBL/GenBank/DDBJ whole genome shotgun (WGS) entry which is preliminary data.</text>
</comment>
<sequence>MSKAWGGAGAWAADAERAEAEEREQAEERQQAAAAAAAGSQGFPSLKEAVAKPKKKRSVSWSSRWAFTPIR</sequence>
<evidence type="ECO:0000313" key="3">
    <source>
        <dbReference type="Proteomes" id="UP000288805"/>
    </source>
</evidence>